<dbReference type="OMA" id="TSVDQVW"/>
<dbReference type="AlphaFoldDB" id="A0A9J6GX59"/>
<dbReference type="PANTHER" id="PTHR45749:SF21">
    <property type="entry name" value="DUF4371 DOMAIN-CONTAINING PROTEIN"/>
    <property type="match status" value="1"/>
</dbReference>
<gene>
    <name evidence="1" type="ORF">HPB48_017346</name>
</gene>
<dbReference type="PANTHER" id="PTHR45749">
    <property type="match status" value="1"/>
</dbReference>
<evidence type="ECO:0008006" key="3">
    <source>
        <dbReference type="Google" id="ProtNLM"/>
    </source>
</evidence>
<proteinExistence type="predicted"/>
<evidence type="ECO:0000313" key="2">
    <source>
        <dbReference type="Proteomes" id="UP000821853"/>
    </source>
</evidence>
<protein>
    <recommendedName>
        <fullName evidence="3">DUF4371 domain-containing protein</fullName>
    </recommendedName>
</protein>
<dbReference type="OrthoDB" id="6602819at2759"/>
<keyword evidence="2" id="KW-1185">Reference proteome</keyword>
<dbReference type="Proteomes" id="UP000821853">
    <property type="component" value="Chromosome 8"/>
</dbReference>
<reference evidence="1 2" key="1">
    <citation type="journal article" date="2020" name="Cell">
        <title>Large-Scale Comparative Analyses of Tick Genomes Elucidate Their Genetic Diversity and Vector Capacities.</title>
        <authorList>
            <consortium name="Tick Genome and Microbiome Consortium (TIGMIC)"/>
            <person name="Jia N."/>
            <person name="Wang J."/>
            <person name="Shi W."/>
            <person name="Du L."/>
            <person name="Sun Y."/>
            <person name="Zhan W."/>
            <person name="Jiang J.F."/>
            <person name="Wang Q."/>
            <person name="Zhang B."/>
            <person name="Ji P."/>
            <person name="Bell-Sakyi L."/>
            <person name="Cui X.M."/>
            <person name="Yuan T.T."/>
            <person name="Jiang B.G."/>
            <person name="Yang W.F."/>
            <person name="Lam T.T."/>
            <person name="Chang Q.C."/>
            <person name="Ding S.J."/>
            <person name="Wang X.J."/>
            <person name="Zhu J.G."/>
            <person name="Ruan X.D."/>
            <person name="Zhao L."/>
            <person name="Wei J.T."/>
            <person name="Ye R.Z."/>
            <person name="Que T.C."/>
            <person name="Du C.H."/>
            <person name="Zhou Y.H."/>
            <person name="Cheng J.X."/>
            <person name="Dai P.F."/>
            <person name="Guo W.B."/>
            <person name="Han X.H."/>
            <person name="Huang E.J."/>
            <person name="Li L.F."/>
            <person name="Wei W."/>
            <person name="Gao Y.C."/>
            <person name="Liu J.Z."/>
            <person name="Shao H.Z."/>
            <person name="Wang X."/>
            <person name="Wang C.C."/>
            <person name="Yang T.C."/>
            <person name="Huo Q.B."/>
            <person name="Li W."/>
            <person name="Chen H.Y."/>
            <person name="Chen S.E."/>
            <person name="Zhou L.G."/>
            <person name="Ni X.B."/>
            <person name="Tian J.H."/>
            <person name="Sheng Y."/>
            <person name="Liu T."/>
            <person name="Pan Y.S."/>
            <person name="Xia L.Y."/>
            <person name="Li J."/>
            <person name="Zhao F."/>
            <person name="Cao W.C."/>
        </authorList>
    </citation>
    <scope>NUCLEOTIDE SEQUENCE [LARGE SCALE GENOMIC DNA]</scope>
    <source>
        <strain evidence="1">HaeL-2018</strain>
    </source>
</reference>
<organism evidence="1 2">
    <name type="scientific">Haemaphysalis longicornis</name>
    <name type="common">Bush tick</name>
    <dbReference type="NCBI Taxonomy" id="44386"/>
    <lineage>
        <taxon>Eukaryota</taxon>
        <taxon>Metazoa</taxon>
        <taxon>Ecdysozoa</taxon>
        <taxon>Arthropoda</taxon>
        <taxon>Chelicerata</taxon>
        <taxon>Arachnida</taxon>
        <taxon>Acari</taxon>
        <taxon>Parasitiformes</taxon>
        <taxon>Ixodida</taxon>
        <taxon>Ixodoidea</taxon>
        <taxon>Ixodidae</taxon>
        <taxon>Haemaphysalinae</taxon>
        <taxon>Haemaphysalis</taxon>
    </lineage>
</organism>
<evidence type="ECO:0000313" key="1">
    <source>
        <dbReference type="EMBL" id="KAH9379787.1"/>
    </source>
</evidence>
<sequence>MAMGGDEVLAEHIKTSGGNALYTSPTIQNELIAIIGKRIQDGIVQAVNKSEFFSVIADGTPDGTQTEQFSLCVLYVELELWRSKKIFSLSYQFQTSVDQVWRKR</sequence>
<accession>A0A9J6GX59</accession>
<name>A0A9J6GX59_HAELO</name>
<dbReference type="EMBL" id="JABSTR010000010">
    <property type="protein sequence ID" value="KAH9379787.1"/>
    <property type="molecule type" value="Genomic_DNA"/>
</dbReference>
<comment type="caution">
    <text evidence="1">The sequence shown here is derived from an EMBL/GenBank/DDBJ whole genome shotgun (WGS) entry which is preliminary data.</text>
</comment>
<dbReference type="VEuPathDB" id="VectorBase:HLOH_043287"/>